<feature type="region of interest" description="Disordered" evidence="5">
    <location>
        <begin position="1"/>
        <end position="24"/>
    </location>
</feature>
<reference evidence="8" key="1">
    <citation type="submission" date="2019-11" db="EMBL/GenBank/DDBJ databases">
        <title>Bipolaris sorokiniana Genome sequencing.</title>
        <authorList>
            <person name="Wang H."/>
        </authorList>
    </citation>
    <scope>NUCLEOTIDE SEQUENCE</scope>
</reference>
<feature type="region of interest" description="Disordered" evidence="5">
    <location>
        <begin position="310"/>
        <end position="332"/>
    </location>
</feature>
<dbReference type="PANTHER" id="PTHR15549">
    <property type="entry name" value="PAIRED IMMUNOGLOBULIN-LIKE TYPE 2 RECEPTOR"/>
    <property type="match status" value="1"/>
</dbReference>
<keyword evidence="4 6" id="KW-0472">Membrane</keyword>
<dbReference type="SUPFAM" id="SSF50044">
    <property type="entry name" value="SH3-domain"/>
    <property type="match status" value="1"/>
</dbReference>
<keyword evidence="3 6" id="KW-1133">Transmembrane helix</keyword>
<evidence type="ECO:0008006" key="10">
    <source>
        <dbReference type="Google" id="ProtNLM"/>
    </source>
</evidence>
<dbReference type="GO" id="GO:0016020">
    <property type="term" value="C:membrane"/>
    <property type="evidence" value="ECO:0007669"/>
    <property type="project" value="UniProtKB-SubCell"/>
</dbReference>
<dbReference type="EMBL" id="WNKQ01000005">
    <property type="protein sequence ID" value="KAF5851489.1"/>
    <property type="molecule type" value="Genomic_DNA"/>
</dbReference>
<feature type="transmembrane region" description="Helical" evidence="6">
    <location>
        <begin position="275"/>
        <end position="298"/>
    </location>
</feature>
<dbReference type="GO" id="GO:0071944">
    <property type="term" value="C:cell periphery"/>
    <property type="evidence" value="ECO:0007669"/>
    <property type="project" value="UniProtKB-ARBA"/>
</dbReference>
<organism evidence="8 9">
    <name type="scientific">Cochliobolus sativus</name>
    <name type="common">Common root rot and spot blotch fungus</name>
    <name type="synonym">Bipolaris sorokiniana</name>
    <dbReference type="NCBI Taxonomy" id="45130"/>
    <lineage>
        <taxon>Eukaryota</taxon>
        <taxon>Fungi</taxon>
        <taxon>Dikarya</taxon>
        <taxon>Ascomycota</taxon>
        <taxon>Pezizomycotina</taxon>
        <taxon>Dothideomycetes</taxon>
        <taxon>Pleosporomycetidae</taxon>
        <taxon>Pleosporales</taxon>
        <taxon>Pleosporineae</taxon>
        <taxon>Pleosporaceae</taxon>
        <taxon>Bipolaris</taxon>
    </lineage>
</organism>
<evidence type="ECO:0000313" key="9">
    <source>
        <dbReference type="Proteomes" id="UP000624244"/>
    </source>
</evidence>
<evidence type="ECO:0000256" key="7">
    <source>
        <dbReference type="SAM" id="SignalP"/>
    </source>
</evidence>
<feature type="region of interest" description="Disordered" evidence="5">
    <location>
        <begin position="244"/>
        <end position="267"/>
    </location>
</feature>
<feature type="chain" id="PRO_5034318710" description="SH3 domain-containing protein" evidence="7">
    <location>
        <begin position="47"/>
        <end position="567"/>
    </location>
</feature>
<gene>
    <name evidence="8" type="ORF">GGP41_004337</name>
</gene>
<feature type="compositionally biased region" description="Low complexity" evidence="5">
    <location>
        <begin position="414"/>
        <end position="431"/>
    </location>
</feature>
<dbReference type="InterPro" id="IPR036028">
    <property type="entry name" value="SH3-like_dom_sf"/>
</dbReference>
<accession>A0A8H6DXG3</accession>
<keyword evidence="2 6" id="KW-0812">Transmembrane</keyword>
<evidence type="ECO:0000256" key="2">
    <source>
        <dbReference type="ARBA" id="ARBA00022692"/>
    </source>
</evidence>
<name>A0A8H6DXG3_COCSA</name>
<keyword evidence="7" id="KW-0732">Signal</keyword>
<feature type="compositionally biased region" description="Low complexity" evidence="5">
    <location>
        <begin position="246"/>
        <end position="259"/>
    </location>
</feature>
<comment type="caution">
    <text evidence="8">The sequence shown here is derived from an EMBL/GenBank/DDBJ whole genome shotgun (WGS) entry which is preliminary data.</text>
</comment>
<evidence type="ECO:0000256" key="5">
    <source>
        <dbReference type="SAM" id="MobiDB-lite"/>
    </source>
</evidence>
<sequence length="567" mass="59169">MNPCLPCHDASHPRAARRQKQPRIGTKAPAAALLAVLAASLPSTMAQSCVSLAGSTTCPAFASASVNTNLTGNFQFGPAIPFTARYEDILGCSSVNLTSTTNLYARFTTTVLCNAIVQSSKQSCGLSDQAATPLCAGACADFAISEQVIISSPDLCGTPGNNAVPQIRSDFARCSNPADALSTSCIEAVKNEPAECGFQNNLEGLCLFCAGSTANSTDTCCVNANVEARCQNVDLPTTISMPPVFPTSTSSASPTSTAGGASGGQNSKQGLSGGAIAGIVIGSLIGAALVIAAVIFCCMQRRRQKYSQAGSVFNTPSPSRHHSSKGNPVPPMAFGGDANHSATILPGARVQRMSALEDATSSANNSERDGRLTAYGGSQFGAYDSPESIRGALAAGLPKRQGSLSSHSALGMHSSPLSGSDQSRSLSSPDGLTSQSEQLQFFKDYYSQDDIHPNDTVATLWAYQPRAGDEFELERGDMLKVVGIWDDGWATGVRISETAEQWEARKAEQRDSGVSSASGRMPLEDSEIKAFPLVCVCLPQHWRKTIEGDSAIIGGHRSRGDRGPPSP</sequence>
<feature type="signal peptide" evidence="7">
    <location>
        <begin position="1"/>
        <end position="46"/>
    </location>
</feature>
<protein>
    <recommendedName>
        <fullName evidence="10">SH3 domain-containing protein</fullName>
    </recommendedName>
</protein>
<dbReference type="AlphaFoldDB" id="A0A8H6DXG3"/>
<evidence type="ECO:0000256" key="6">
    <source>
        <dbReference type="SAM" id="Phobius"/>
    </source>
</evidence>
<dbReference type="CDD" id="cd12087">
    <property type="entry name" value="TM_EGFR-like"/>
    <property type="match status" value="1"/>
</dbReference>
<dbReference type="Gene3D" id="2.30.30.40">
    <property type="entry name" value="SH3 Domains"/>
    <property type="match status" value="1"/>
</dbReference>
<dbReference type="PANTHER" id="PTHR15549:SF32">
    <property type="entry name" value="SH3 DOMAIN-CONTAINING PROTEIN"/>
    <property type="match status" value="1"/>
</dbReference>
<dbReference type="InterPro" id="IPR051694">
    <property type="entry name" value="Immunoregulatory_rcpt-like"/>
</dbReference>
<evidence type="ECO:0000256" key="3">
    <source>
        <dbReference type="ARBA" id="ARBA00022989"/>
    </source>
</evidence>
<evidence type="ECO:0000313" key="8">
    <source>
        <dbReference type="EMBL" id="KAF5851489.1"/>
    </source>
</evidence>
<evidence type="ECO:0000256" key="1">
    <source>
        <dbReference type="ARBA" id="ARBA00004167"/>
    </source>
</evidence>
<dbReference type="Proteomes" id="UP000624244">
    <property type="component" value="Unassembled WGS sequence"/>
</dbReference>
<feature type="region of interest" description="Disordered" evidence="5">
    <location>
        <begin position="400"/>
        <end position="433"/>
    </location>
</feature>
<proteinExistence type="predicted"/>
<comment type="subcellular location">
    <subcellularLocation>
        <location evidence="1">Membrane</location>
        <topology evidence="1">Single-pass membrane protein</topology>
    </subcellularLocation>
</comment>
<evidence type="ECO:0000256" key="4">
    <source>
        <dbReference type="ARBA" id="ARBA00023136"/>
    </source>
</evidence>